<dbReference type="InterPro" id="IPR003451">
    <property type="entry name" value="LytB/IspH"/>
</dbReference>
<keyword evidence="5" id="KW-0414">Isoprene biosynthesis</keyword>
<feature type="binding site" evidence="5">
    <location>
        <position position="81"/>
    </location>
    <ligand>
        <name>isopentenyl diphosphate</name>
        <dbReference type="ChEBI" id="CHEBI:128769"/>
    </ligand>
</feature>
<dbReference type="PANTHER" id="PTHR30426:SF0">
    <property type="entry name" value="4-HYDROXY-3-METHYLBUT-2-ENYL DIPHOSPHATE REDUCTASE"/>
    <property type="match status" value="1"/>
</dbReference>
<dbReference type="PANTHER" id="PTHR30426">
    <property type="entry name" value="4-HYDROXY-3-METHYLBUT-2-ENYL DIPHOSPHATE REDUCTASE"/>
    <property type="match status" value="1"/>
</dbReference>
<feature type="binding site" evidence="5">
    <location>
        <position position="43"/>
    </location>
    <ligand>
        <name>(2E)-4-hydroxy-3-methylbut-2-enyl diphosphate</name>
        <dbReference type="ChEBI" id="CHEBI:128753"/>
    </ligand>
</feature>
<evidence type="ECO:0000313" key="6">
    <source>
        <dbReference type="EMBL" id="MFC4425385.1"/>
    </source>
</evidence>
<dbReference type="Gene3D" id="3.40.50.11270">
    <property type="match status" value="1"/>
</dbReference>
<dbReference type="NCBIfam" id="TIGR00216">
    <property type="entry name" value="ispH_lytB"/>
    <property type="match status" value="1"/>
</dbReference>
<evidence type="ECO:0000256" key="2">
    <source>
        <dbReference type="ARBA" id="ARBA00022723"/>
    </source>
</evidence>
<proteinExistence type="inferred from homology"/>
<feature type="binding site" evidence="5">
    <location>
        <position position="81"/>
    </location>
    <ligand>
        <name>(2E)-4-hydroxy-3-methylbut-2-enyl diphosphate</name>
        <dbReference type="ChEBI" id="CHEBI:128753"/>
    </ligand>
</feature>
<comment type="catalytic activity">
    <reaction evidence="5">
        <text>isopentenyl diphosphate + 2 oxidized [2Fe-2S]-[ferredoxin] + H2O = (2E)-4-hydroxy-3-methylbut-2-enyl diphosphate + 2 reduced [2Fe-2S]-[ferredoxin] + 2 H(+)</text>
        <dbReference type="Rhea" id="RHEA:24488"/>
        <dbReference type="Rhea" id="RHEA-COMP:10000"/>
        <dbReference type="Rhea" id="RHEA-COMP:10001"/>
        <dbReference type="ChEBI" id="CHEBI:15377"/>
        <dbReference type="ChEBI" id="CHEBI:15378"/>
        <dbReference type="ChEBI" id="CHEBI:33737"/>
        <dbReference type="ChEBI" id="CHEBI:33738"/>
        <dbReference type="ChEBI" id="CHEBI:128753"/>
        <dbReference type="ChEBI" id="CHEBI:128769"/>
        <dbReference type="EC" id="1.17.7.4"/>
    </reaction>
</comment>
<feature type="binding site" evidence="5">
    <location>
        <position position="212"/>
    </location>
    <ligand>
        <name>[4Fe-4S] cluster</name>
        <dbReference type="ChEBI" id="CHEBI:49883"/>
    </ligand>
</feature>
<comment type="pathway">
    <text evidence="5">Isoprenoid biosynthesis; isopentenyl diphosphate biosynthesis via DXP pathway; isopentenyl diphosphate from 1-deoxy-D-xylulose 5-phosphate: step 6/6.</text>
</comment>
<keyword evidence="4 5" id="KW-0411">Iron-sulfur</keyword>
<feature type="binding site" evidence="5">
    <location>
        <position position="241"/>
    </location>
    <ligand>
        <name>(2E)-4-hydroxy-3-methylbut-2-enyl diphosphate</name>
        <dbReference type="ChEBI" id="CHEBI:128753"/>
    </ligand>
</feature>
<dbReference type="EMBL" id="JBHSEH010000005">
    <property type="protein sequence ID" value="MFC4425385.1"/>
    <property type="molecule type" value="Genomic_DNA"/>
</dbReference>
<dbReference type="Proteomes" id="UP001595998">
    <property type="component" value="Unassembled WGS sequence"/>
</dbReference>
<dbReference type="Pfam" id="PF02401">
    <property type="entry name" value="LYTB"/>
    <property type="match status" value="1"/>
</dbReference>
<comment type="pathway">
    <text evidence="5">Isoprenoid biosynthesis; dimethylallyl diphosphate biosynthesis; dimethylallyl diphosphate from (2E)-4-hydroxy-3-methylbutenyl diphosphate: step 1/1.</text>
</comment>
<comment type="function">
    <text evidence="5">Catalyzes the conversion of 1-hydroxy-2-methyl-2-(E)-butenyl 4-diphosphate (HMBPP) into a mixture of isopentenyl diphosphate (IPP) and dimethylallyl diphosphate (DMAPP). Acts in the terminal step of the DOXP/MEP pathway for isoprenoid precursor biosynthesis.</text>
</comment>
<feature type="binding site" evidence="5">
    <location>
        <position position="284"/>
    </location>
    <ligand>
        <name>isopentenyl diphosphate</name>
        <dbReference type="ChEBI" id="CHEBI:128769"/>
    </ligand>
</feature>
<evidence type="ECO:0000313" key="7">
    <source>
        <dbReference type="Proteomes" id="UP001595998"/>
    </source>
</evidence>
<comment type="catalytic activity">
    <reaction evidence="5">
        <text>dimethylallyl diphosphate + 2 oxidized [2Fe-2S]-[ferredoxin] + H2O = (2E)-4-hydroxy-3-methylbut-2-enyl diphosphate + 2 reduced [2Fe-2S]-[ferredoxin] + 2 H(+)</text>
        <dbReference type="Rhea" id="RHEA:24825"/>
        <dbReference type="Rhea" id="RHEA-COMP:10000"/>
        <dbReference type="Rhea" id="RHEA-COMP:10001"/>
        <dbReference type="ChEBI" id="CHEBI:15377"/>
        <dbReference type="ChEBI" id="CHEBI:15378"/>
        <dbReference type="ChEBI" id="CHEBI:33737"/>
        <dbReference type="ChEBI" id="CHEBI:33738"/>
        <dbReference type="ChEBI" id="CHEBI:57623"/>
        <dbReference type="ChEBI" id="CHEBI:128753"/>
        <dbReference type="EC" id="1.17.7.4"/>
    </reaction>
</comment>
<dbReference type="RefSeq" id="WP_380036730.1">
    <property type="nucleotide sequence ID" value="NZ_JBHSEH010000005.1"/>
</dbReference>
<name>A0ABV8XMD8_9DEIO</name>
<protein>
    <recommendedName>
        <fullName evidence="5">4-hydroxy-3-methylbut-2-enyl diphosphate reductase</fullName>
        <shortName evidence="5">HMBPP reductase</shortName>
        <ecNumber evidence="5">1.17.7.4</ecNumber>
    </recommendedName>
</protein>
<feature type="binding site" evidence="5">
    <location>
        <position position="242"/>
    </location>
    <ligand>
        <name>isopentenyl diphosphate</name>
        <dbReference type="ChEBI" id="CHEBI:128769"/>
    </ligand>
</feature>
<evidence type="ECO:0000256" key="3">
    <source>
        <dbReference type="ARBA" id="ARBA00023004"/>
    </source>
</evidence>
<keyword evidence="5 6" id="KW-0560">Oxidoreductase</keyword>
<feature type="binding site" evidence="5">
    <location>
        <position position="182"/>
    </location>
    <ligand>
        <name>(2E)-4-hydroxy-3-methylbut-2-enyl diphosphate</name>
        <dbReference type="ChEBI" id="CHEBI:128753"/>
    </ligand>
</feature>
<feature type="binding site" evidence="5">
    <location>
        <position position="103"/>
    </location>
    <ligand>
        <name>[4Fe-4S] cluster</name>
        <dbReference type="ChEBI" id="CHEBI:49883"/>
    </ligand>
</feature>
<feature type="binding site" evidence="5">
    <location>
        <position position="241"/>
    </location>
    <ligand>
        <name>dimethylallyl diphosphate</name>
        <dbReference type="ChEBI" id="CHEBI:57623"/>
    </ligand>
</feature>
<dbReference type="Gene3D" id="3.40.1010.20">
    <property type="entry name" value="4-hydroxy-3-methylbut-2-enyl diphosphate reductase, catalytic domain"/>
    <property type="match status" value="2"/>
</dbReference>
<sequence>MIERIHLAKPRGFCAGVVMAIQAVEKAARREEKPVTVYHSIVHNHTVVERLRQGGGVHFVEDLDTINALPGNGETVIFSAHGISPTVRERARQLGLATIDATCPLVTKVHTEAKKYAREGYTILLIGDSARHQEVIGTRGEAPEATILVGVLGQAHKEDSGLSDPHTVQVPDPSRVVVLTQTTLSVDDTRRTVEVLRARFPQLVVPPSEDLCYATKNRQDAVKNIAPQVDMFLVLTSSHSSNGMRLLELAHDLCGRAERLETAADLAALDFSGVRSLGITSAASTPDDLVQAVVHHFRALNPALAVVEEGEWENIEFREPRKILPTEALPRTLQ</sequence>
<comment type="similarity">
    <text evidence="5">Belongs to the IspH family.</text>
</comment>
<keyword evidence="1 5" id="KW-0004">4Fe-4S</keyword>
<evidence type="ECO:0000256" key="4">
    <source>
        <dbReference type="ARBA" id="ARBA00023014"/>
    </source>
</evidence>
<feature type="binding site" evidence="5">
    <location>
        <position position="14"/>
    </location>
    <ligand>
        <name>[4Fe-4S] cluster</name>
        <dbReference type="ChEBI" id="CHEBI:49883"/>
    </ligand>
</feature>
<feature type="binding site" evidence="5">
    <location>
        <position position="43"/>
    </location>
    <ligand>
        <name>isopentenyl diphosphate</name>
        <dbReference type="ChEBI" id="CHEBI:128769"/>
    </ligand>
</feature>
<accession>A0ABV8XMD8</accession>
<feature type="binding site" evidence="5">
    <location>
        <position position="242"/>
    </location>
    <ligand>
        <name>dimethylallyl diphosphate</name>
        <dbReference type="ChEBI" id="CHEBI:57623"/>
    </ligand>
</feature>
<feature type="binding site" evidence="5">
    <location>
        <position position="132"/>
    </location>
    <ligand>
        <name>dimethylallyl diphosphate</name>
        <dbReference type="ChEBI" id="CHEBI:57623"/>
    </ligand>
</feature>
<organism evidence="6 7">
    <name type="scientific">Deinococcus navajonensis</name>
    <dbReference type="NCBI Taxonomy" id="309884"/>
    <lineage>
        <taxon>Bacteria</taxon>
        <taxon>Thermotogati</taxon>
        <taxon>Deinococcota</taxon>
        <taxon>Deinococci</taxon>
        <taxon>Deinococcales</taxon>
        <taxon>Deinococcaceae</taxon>
        <taxon>Deinococcus</taxon>
    </lineage>
</organism>
<comment type="caution">
    <text evidence="6">The sequence shown here is derived from an EMBL/GenBank/DDBJ whole genome shotgun (WGS) entry which is preliminary data.</text>
</comment>
<feature type="binding site" evidence="5">
    <location>
        <position position="132"/>
    </location>
    <ligand>
        <name>isopentenyl diphosphate</name>
        <dbReference type="ChEBI" id="CHEBI:128769"/>
    </ligand>
</feature>
<feature type="binding site" evidence="5">
    <location>
        <position position="284"/>
    </location>
    <ligand>
        <name>dimethylallyl diphosphate</name>
        <dbReference type="ChEBI" id="CHEBI:57623"/>
    </ligand>
</feature>
<dbReference type="HAMAP" id="MF_00191">
    <property type="entry name" value="IspH"/>
    <property type="match status" value="1"/>
</dbReference>
<feature type="binding site" evidence="5">
    <location>
        <position position="240"/>
    </location>
    <ligand>
        <name>dimethylallyl diphosphate</name>
        <dbReference type="ChEBI" id="CHEBI:57623"/>
    </ligand>
</feature>
<feature type="active site" description="Proton donor" evidence="5">
    <location>
        <position position="134"/>
    </location>
</feature>
<feature type="binding site" evidence="5">
    <location>
        <position position="242"/>
    </location>
    <ligand>
        <name>(2E)-4-hydroxy-3-methylbut-2-enyl diphosphate</name>
        <dbReference type="ChEBI" id="CHEBI:128753"/>
    </ligand>
</feature>
<gene>
    <name evidence="5 6" type="primary">ispH</name>
    <name evidence="6" type="ORF">ACFOZ9_04105</name>
</gene>
<feature type="binding site" evidence="5">
    <location>
        <position position="240"/>
    </location>
    <ligand>
        <name>(2E)-4-hydroxy-3-methylbut-2-enyl diphosphate</name>
        <dbReference type="ChEBI" id="CHEBI:128753"/>
    </ligand>
</feature>
<feature type="binding site" evidence="5">
    <location>
        <position position="81"/>
    </location>
    <ligand>
        <name>dimethylallyl diphosphate</name>
        <dbReference type="ChEBI" id="CHEBI:57623"/>
    </ligand>
</feature>
<feature type="binding site" evidence="5">
    <location>
        <position position="240"/>
    </location>
    <ligand>
        <name>isopentenyl diphosphate</name>
        <dbReference type="ChEBI" id="CHEBI:128769"/>
    </ligand>
</feature>
<feature type="binding site" evidence="5">
    <location>
        <position position="284"/>
    </location>
    <ligand>
        <name>(2E)-4-hydroxy-3-methylbut-2-enyl diphosphate</name>
        <dbReference type="ChEBI" id="CHEBI:128753"/>
    </ligand>
</feature>
<keyword evidence="3 5" id="KW-0408">Iron</keyword>
<reference evidence="7" key="1">
    <citation type="journal article" date="2019" name="Int. J. Syst. Evol. Microbiol.">
        <title>The Global Catalogue of Microorganisms (GCM) 10K type strain sequencing project: providing services to taxonomists for standard genome sequencing and annotation.</title>
        <authorList>
            <consortium name="The Broad Institute Genomics Platform"/>
            <consortium name="The Broad Institute Genome Sequencing Center for Infectious Disease"/>
            <person name="Wu L."/>
            <person name="Ma J."/>
        </authorList>
    </citation>
    <scope>NUCLEOTIDE SEQUENCE [LARGE SCALE GENOMIC DNA]</scope>
    <source>
        <strain evidence="7">CCUG 56029</strain>
    </source>
</reference>
<feature type="binding site" evidence="5">
    <location>
        <position position="241"/>
    </location>
    <ligand>
        <name>isopentenyl diphosphate</name>
        <dbReference type="ChEBI" id="CHEBI:128769"/>
    </ligand>
</feature>
<evidence type="ECO:0000256" key="5">
    <source>
        <dbReference type="HAMAP-Rule" id="MF_00191"/>
    </source>
</evidence>
<dbReference type="EC" id="1.17.7.4" evidence="5"/>
<comment type="cofactor">
    <cofactor evidence="5">
        <name>[4Fe-4S] cluster</name>
        <dbReference type="ChEBI" id="CHEBI:49883"/>
    </cofactor>
    <text evidence="5">Binds 1 [4Fe-4S] cluster per subunit.</text>
</comment>
<evidence type="ECO:0000256" key="1">
    <source>
        <dbReference type="ARBA" id="ARBA00022485"/>
    </source>
</evidence>
<feature type="binding site" evidence="5">
    <location>
        <position position="43"/>
    </location>
    <ligand>
        <name>dimethylallyl diphosphate</name>
        <dbReference type="ChEBI" id="CHEBI:57623"/>
    </ligand>
</feature>
<keyword evidence="2 5" id="KW-0479">Metal-binding</keyword>
<dbReference type="CDD" id="cd13944">
    <property type="entry name" value="lytB_ispH"/>
    <property type="match status" value="1"/>
</dbReference>
<dbReference type="GO" id="GO:0051745">
    <property type="term" value="F:4-hydroxy-3-methylbut-2-enyl diphosphate reductase activity"/>
    <property type="evidence" value="ECO:0007669"/>
    <property type="project" value="UniProtKB-EC"/>
</dbReference>
<feature type="binding site" evidence="5">
    <location>
        <position position="132"/>
    </location>
    <ligand>
        <name>(2E)-4-hydroxy-3-methylbut-2-enyl diphosphate</name>
        <dbReference type="ChEBI" id="CHEBI:128753"/>
    </ligand>
</feature>
<keyword evidence="7" id="KW-1185">Reference proteome</keyword>